<accession>A0A1Y6CTM7</accession>
<organism evidence="1 2">
    <name type="scientific">Methylomagnum ishizawai</name>
    <dbReference type="NCBI Taxonomy" id="1760988"/>
    <lineage>
        <taxon>Bacteria</taxon>
        <taxon>Pseudomonadati</taxon>
        <taxon>Pseudomonadota</taxon>
        <taxon>Gammaproteobacteria</taxon>
        <taxon>Methylococcales</taxon>
        <taxon>Methylococcaceae</taxon>
        <taxon>Methylomagnum</taxon>
    </lineage>
</organism>
<proteinExistence type="predicted"/>
<reference evidence="1 2" key="1">
    <citation type="submission" date="2016-12" db="EMBL/GenBank/DDBJ databases">
        <authorList>
            <person name="Song W.-J."/>
            <person name="Kurnit D.M."/>
        </authorList>
    </citation>
    <scope>NUCLEOTIDE SEQUENCE [LARGE SCALE GENOMIC DNA]</scope>
    <source>
        <strain evidence="1 2">175</strain>
    </source>
</reference>
<dbReference type="Pfam" id="PF25948">
    <property type="entry name" value="DUF7986"/>
    <property type="match status" value="1"/>
</dbReference>
<evidence type="ECO:0000313" key="2">
    <source>
        <dbReference type="Proteomes" id="UP000192923"/>
    </source>
</evidence>
<dbReference type="OrthoDB" id="5566203at2"/>
<dbReference type="Proteomes" id="UP000192923">
    <property type="component" value="Unassembled WGS sequence"/>
</dbReference>
<dbReference type="InterPro" id="IPR058292">
    <property type="entry name" value="DUF7986"/>
</dbReference>
<protein>
    <submittedName>
        <fullName evidence="1">Uncharacterized protein</fullName>
    </submittedName>
</protein>
<sequence>MKWLFSFVFGKQAARDDDLSDRYQEVRKAAVQLNLALAKEVPKAAVPECGKKLGLVKAGTLILNNDDEIAIVYDYCFHHYRRADKSVLDRHREQHPPAPGSTEAALLEAMGRSRYSLFRVEAIQHRRRGASLCDLLGGERFDLIDIALSETAEPGLIVAGRLLPLPGFAMSSGTLIPVAEPVYEDKMRPVIRKYYPDPTAARPAFSDAQAASFEAQIIRIALREGGEDNVFYTDAEH</sequence>
<dbReference type="RefSeq" id="WP_085210623.1">
    <property type="nucleotide sequence ID" value="NZ_FXAM01000001.1"/>
</dbReference>
<keyword evidence="2" id="KW-1185">Reference proteome</keyword>
<gene>
    <name evidence="1" type="ORF">SAMN02949497_1073</name>
</gene>
<name>A0A1Y6CTM7_9GAMM</name>
<dbReference type="AlphaFoldDB" id="A0A1Y6CTM7"/>
<evidence type="ECO:0000313" key="1">
    <source>
        <dbReference type="EMBL" id="SMF93781.1"/>
    </source>
</evidence>
<dbReference type="EMBL" id="FXAM01000001">
    <property type="protein sequence ID" value="SMF93781.1"/>
    <property type="molecule type" value="Genomic_DNA"/>
</dbReference>